<comment type="caution">
    <text evidence="1">The sequence shown here is derived from an EMBL/GenBank/DDBJ whole genome shotgun (WGS) entry which is preliminary data.</text>
</comment>
<name>A0ABU1J6D9_9MICC</name>
<evidence type="ECO:0000313" key="2">
    <source>
        <dbReference type="Proteomes" id="UP001185069"/>
    </source>
</evidence>
<proteinExistence type="predicted"/>
<dbReference type="Proteomes" id="UP001185069">
    <property type="component" value="Unassembled WGS sequence"/>
</dbReference>
<dbReference type="RefSeq" id="WP_309795338.1">
    <property type="nucleotide sequence ID" value="NZ_BAAAHY010000006.1"/>
</dbReference>
<gene>
    <name evidence="1" type="ORF">JOE69_000221</name>
</gene>
<sequence length="324" mass="36268">MTITTALADWLLDADPALRWQVERDLLQEPAEVWRATRGQIAGSGFGYRLLQLQGQDGQWAGGSFFPAGFDFDGPEAANGAGQPWTATTWSLNTLRYWGLDAVELAGTAELLAVNSRWSYADLPYWHGEVDCCINGYTLANGAWLGADVSGIAEWFLSHSMPDGGWNCDWLDGASRSSFHSTLNALIGILYYESRVGGVPELAEARHAAEEYLLQRHLLNRLSTGQSVGPWAGQLAYPFRWKYSVLKALDYFRLAAEHDGAAPDPRLAEAVELLSGKRQSDGTWWQELRHPGRAWFEVDVPPGQPSKWLTLYSLRVLDWWDRRH</sequence>
<dbReference type="SUPFAM" id="SSF48239">
    <property type="entry name" value="Terpenoid cyclases/Protein prenyltransferases"/>
    <property type="match status" value="1"/>
</dbReference>
<keyword evidence="2" id="KW-1185">Reference proteome</keyword>
<protein>
    <recommendedName>
        <fullName evidence="3">Squalene cyclase</fullName>
    </recommendedName>
</protein>
<accession>A0ABU1J6D9</accession>
<reference evidence="1 2" key="1">
    <citation type="submission" date="2023-07" db="EMBL/GenBank/DDBJ databases">
        <title>Sequencing the genomes of 1000 actinobacteria strains.</title>
        <authorList>
            <person name="Klenk H.-P."/>
        </authorList>
    </citation>
    <scope>NUCLEOTIDE SEQUENCE [LARGE SCALE GENOMIC DNA]</scope>
    <source>
        <strain evidence="1 2">DSM 14555</strain>
    </source>
</reference>
<evidence type="ECO:0008006" key="3">
    <source>
        <dbReference type="Google" id="ProtNLM"/>
    </source>
</evidence>
<dbReference type="InterPro" id="IPR008930">
    <property type="entry name" value="Terpenoid_cyclase/PrenylTrfase"/>
</dbReference>
<organism evidence="1 2">
    <name type="scientific">Arthrobacter russicus</name>
    <dbReference type="NCBI Taxonomy" id="172040"/>
    <lineage>
        <taxon>Bacteria</taxon>
        <taxon>Bacillati</taxon>
        <taxon>Actinomycetota</taxon>
        <taxon>Actinomycetes</taxon>
        <taxon>Micrococcales</taxon>
        <taxon>Micrococcaceae</taxon>
        <taxon>Arthrobacter</taxon>
    </lineage>
</organism>
<evidence type="ECO:0000313" key="1">
    <source>
        <dbReference type="EMBL" id="MDR6267983.1"/>
    </source>
</evidence>
<dbReference type="EMBL" id="JAVDQF010000001">
    <property type="protein sequence ID" value="MDR6267983.1"/>
    <property type="molecule type" value="Genomic_DNA"/>
</dbReference>